<dbReference type="CDD" id="cd00673">
    <property type="entry name" value="AlaRS_core"/>
    <property type="match status" value="1"/>
</dbReference>
<accession>A0A0D7EQ16</accession>
<dbReference type="SUPFAM" id="SSF55186">
    <property type="entry name" value="ThrRS/AlaRS common domain"/>
    <property type="match status" value="1"/>
</dbReference>
<feature type="binding site" evidence="12">
    <location>
        <position position="681"/>
    </location>
    <ligand>
        <name>Zn(2+)</name>
        <dbReference type="ChEBI" id="CHEBI:29105"/>
    </ligand>
</feature>
<evidence type="ECO:0000259" key="14">
    <source>
        <dbReference type="PROSITE" id="PS50860"/>
    </source>
</evidence>
<dbReference type="HAMAP" id="MF_00036_B">
    <property type="entry name" value="Ala_tRNA_synth_B"/>
    <property type="match status" value="1"/>
</dbReference>
<dbReference type="SUPFAM" id="SSF55681">
    <property type="entry name" value="Class II aaRS and biotin synthetases"/>
    <property type="match status" value="1"/>
</dbReference>
<evidence type="ECO:0000256" key="2">
    <source>
        <dbReference type="ARBA" id="ARBA00008226"/>
    </source>
</evidence>
<dbReference type="InterPro" id="IPR002318">
    <property type="entry name" value="Ala-tRNA-lgiase_IIc"/>
</dbReference>
<dbReference type="OrthoDB" id="9803884at2"/>
<keyword evidence="10 12" id="KW-0648">Protein biosynthesis</keyword>
<evidence type="ECO:0000256" key="1">
    <source>
        <dbReference type="ARBA" id="ARBA00004496"/>
    </source>
</evidence>
<proteinExistence type="inferred from homology"/>
<comment type="similarity">
    <text evidence="2 12">Belongs to the class-II aminoacyl-tRNA synthetase family.</text>
</comment>
<dbReference type="InterPro" id="IPR023033">
    <property type="entry name" value="Ala_tRNA_ligase_euk/bac"/>
</dbReference>
<dbReference type="InterPro" id="IPR045864">
    <property type="entry name" value="aa-tRNA-synth_II/BPL/LPL"/>
</dbReference>
<dbReference type="InterPro" id="IPR003156">
    <property type="entry name" value="DHHA1_dom"/>
</dbReference>
<dbReference type="NCBIfam" id="TIGR00344">
    <property type="entry name" value="alaS"/>
    <property type="match status" value="1"/>
</dbReference>
<evidence type="ECO:0000256" key="6">
    <source>
        <dbReference type="ARBA" id="ARBA00022741"/>
    </source>
</evidence>
<dbReference type="GO" id="GO:0008270">
    <property type="term" value="F:zinc ion binding"/>
    <property type="evidence" value="ECO:0007669"/>
    <property type="project" value="UniProtKB-UniRule"/>
</dbReference>
<evidence type="ECO:0000256" key="13">
    <source>
        <dbReference type="SAM" id="Coils"/>
    </source>
</evidence>
<dbReference type="Gene3D" id="6.10.250.550">
    <property type="match status" value="1"/>
</dbReference>
<gene>
    <name evidence="12" type="primary">alaS</name>
    <name evidence="15" type="ORF">OO17_12180</name>
</gene>
<dbReference type="InterPro" id="IPR050058">
    <property type="entry name" value="Ala-tRNA_ligase"/>
</dbReference>
<dbReference type="PRINTS" id="PR00980">
    <property type="entry name" value="TRNASYNTHALA"/>
</dbReference>
<dbReference type="FunFam" id="3.30.980.10:FF:000004">
    <property type="entry name" value="Alanine--tRNA ligase, cytoplasmic"/>
    <property type="match status" value="1"/>
</dbReference>
<comment type="catalytic activity">
    <reaction evidence="12">
        <text>tRNA(Ala) + L-alanine + ATP = L-alanyl-tRNA(Ala) + AMP + diphosphate</text>
        <dbReference type="Rhea" id="RHEA:12540"/>
        <dbReference type="Rhea" id="RHEA-COMP:9657"/>
        <dbReference type="Rhea" id="RHEA-COMP:9923"/>
        <dbReference type="ChEBI" id="CHEBI:30616"/>
        <dbReference type="ChEBI" id="CHEBI:33019"/>
        <dbReference type="ChEBI" id="CHEBI:57972"/>
        <dbReference type="ChEBI" id="CHEBI:78442"/>
        <dbReference type="ChEBI" id="CHEBI:78497"/>
        <dbReference type="ChEBI" id="CHEBI:456215"/>
        <dbReference type="EC" id="6.1.1.7"/>
    </reaction>
</comment>
<keyword evidence="4 12" id="KW-0436">Ligase</keyword>
<sequence length="893" mass="96211">MSGVNEIRSTFLNYFASNGHEIVPSSPLVPRNDPTLMFTNAGMVQFKNVFTGVEKRTNPRATTSQKCVRAGGKHNDLDNVGYTARHHTFFEMLGNFSFGDYFKDRAIELAWNLITKEYGLSKDRLLVTVYSEDDEAFALWKKIAGLPDSKIIRIPTSDNFWQMGDTGPCGPCSEIFFDHGDKIPGGPPGSLDEDGDRFIEIWNLVFMQYEQIAPGNRLALPKPSIDTGMGLERVAAVLQGKHDNYDIDLFVSLIRAIAELTGADPHGPQKASLRVIADHLRASSFLIADGVLPSNEGRGYVLRRIMRRAMRHGQLLGATEPLMWRLVWALVREMGQAYPELVRAEPMIEETLRLEETRFRKTLDRGLIILDEKSSSLKKGDMFDGETAFTLYDTYGFPLDLTQDALRNRGISVDIASFTDAMDRQRAKARASWSGSGDTASENVWFGLRETLGATEFLGYETETAEGVVGALVKDGQQVDQLGPGETGAIVLNQTPFYAESGGQVGDTGTMAGEGVVFHVTETQKRAGDLFVHIGTVERGTLKPGAALLLEVDHTRRSAIRANHSATHLLHEALRQVLGDHIAQKGSLVAPDRLRFDFVHQKPITADELRRVEDIANEIVLENDEVTTRLMAVDDAREAGARALFGEKYGDEVRVVSMGKTARETGNNALGWSVELCGGTHVRRTGDIGLISVTGESAVASGVRRIEALTGRQARHNANAAIATARAAAAELRTPLEEMPARIAALMDERKKLERDLAEARKRLAMGGGAAAGGVAANGAGVREVGDVKLMARAVEGIEMKDLKGLADDGKKQLGSGVVAIVGVTDDGKAGVVVGVTPDLVKRFNAVDLVKIASGALGGKGGGGRPDMAQAGGPDGTKAAAALDAIAAAMGAS</sequence>
<dbReference type="Gene3D" id="3.30.930.10">
    <property type="entry name" value="Bira Bifunctional Protein, Domain 2"/>
    <property type="match status" value="1"/>
</dbReference>
<protein>
    <recommendedName>
        <fullName evidence="12">Alanine--tRNA ligase</fullName>
        <ecNumber evidence="12">6.1.1.7</ecNumber>
    </recommendedName>
    <alternativeName>
        <fullName evidence="12">Alanyl-tRNA synthetase</fullName>
        <shortName evidence="12">AlaRS</shortName>
    </alternativeName>
</protein>
<comment type="subcellular location">
    <subcellularLocation>
        <location evidence="1 12">Cytoplasm</location>
    </subcellularLocation>
</comment>
<dbReference type="GO" id="GO:0002161">
    <property type="term" value="F:aminoacyl-tRNA deacylase activity"/>
    <property type="evidence" value="ECO:0007669"/>
    <property type="project" value="TreeGrafter"/>
</dbReference>
<keyword evidence="3 12" id="KW-0820">tRNA-binding</keyword>
<comment type="function">
    <text evidence="12">Catalyzes the attachment of alanine to tRNA(Ala) in a two-step reaction: alanine is first activated by ATP to form Ala-AMP and then transferred to the acceptor end of tRNA(Ala). Also edits incorrectly charged Ser-tRNA(Ala) and Gly-tRNA(Ala) via its editing domain.</text>
</comment>
<keyword evidence="8 12" id="KW-0067">ATP-binding</keyword>
<dbReference type="AlphaFoldDB" id="A0A0D7EQ16"/>
<dbReference type="GO" id="GO:0004813">
    <property type="term" value="F:alanine-tRNA ligase activity"/>
    <property type="evidence" value="ECO:0007669"/>
    <property type="project" value="UniProtKB-UniRule"/>
</dbReference>
<dbReference type="Gene3D" id="3.30.54.20">
    <property type="match status" value="1"/>
</dbReference>
<evidence type="ECO:0000256" key="5">
    <source>
        <dbReference type="ARBA" id="ARBA00022723"/>
    </source>
</evidence>
<dbReference type="Proteomes" id="UP000032515">
    <property type="component" value="Unassembled WGS sequence"/>
</dbReference>
<reference evidence="15 16" key="1">
    <citation type="submission" date="2014-11" db="EMBL/GenBank/DDBJ databases">
        <title>Genomics and ecophysiology of heterotrophic nitrogen fixing bacteria isolated from estuarine surface water.</title>
        <authorList>
            <person name="Bentzon-Tilia M."/>
            <person name="Severin I."/>
            <person name="Hansen L.H."/>
            <person name="Riemann L."/>
        </authorList>
    </citation>
    <scope>NUCLEOTIDE SEQUENCE [LARGE SCALE GENOMIC DNA]</scope>
    <source>
        <strain evidence="15 16">BAL398</strain>
    </source>
</reference>
<evidence type="ECO:0000256" key="10">
    <source>
        <dbReference type="ARBA" id="ARBA00022917"/>
    </source>
</evidence>
<dbReference type="RefSeq" id="WP_044410751.1">
    <property type="nucleotide sequence ID" value="NZ_JXXE01000239.1"/>
</dbReference>
<keyword evidence="7 12" id="KW-0862">Zinc</keyword>
<comment type="cofactor">
    <cofactor evidence="12">
        <name>Zn(2+)</name>
        <dbReference type="ChEBI" id="CHEBI:29105"/>
    </cofactor>
    <text evidence="12">Binds 1 zinc ion per subunit.</text>
</comment>
<dbReference type="InterPro" id="IPR018162">
    <property type="entry name" value="Ala-tRNA-ligase_IIc_anticod-bd"/>
</dbReference>
<dbReference type="PANTHER" id="PTHR11777:SF9">
    <property type="entry name" value="ALANINE--TRNA LIGASE, CYTOPLASMIC"/>
    <property type="match status" value="1"/>
</dbReference>
<dbReference type="Gene3D" id="3.30.980.10">
    <property type="entry name" value="Threonyl-trna Synthetase, Chain A, domain 2"/>
    <property type="match status" value="1"/>
</dbReference>
<evidence type="ECO:0000256" key="9">
    <source>
        <dbReference type="ARBA" id="ARBA00022884"/>
    </source>
</evidence>
<dbReference type="InterPro" id="IPR012947">
    <property type="entry name" value="tRNA_SAD"/>
</dbReference>
<dbReference type="FunFam" id="2.40.30.130:FF:000001">
    <property type="entry name" value="Alanine--tRNA ligase"/>
    <property type="match status" value="1"/>
</dbReference>
<keyword evidence="5 12" id="KW-0479">Metal-binding</keyword>
<evidence type="ECO:0000256" key="12">
    <source>
        <dbReference type="HAMAP-Rule" id="MF_00036"/>
    </source>
</evidence>
<dbReference type="FunFam" id="3.30.930.10:FF:000004">
    <property type="entry name" value="Alanine--tRNA ligase"/>
    <property type="match status" value="1"/>
</dbReference>
<dbReference type="Pfam" id="PF01411">
    <property type="entry name" value="tRNA-synt_2c"/>
    <property type="match status" value="1"/>
</dbReference>
<feature type="binding site" evidence="12">
    <location>
        <position position="677"/>
    </location>
    <ligand>
        <name>Zn(2+)</name>
        <dbReference type="ChEBI" id="CHEBI:29105"/>
    </ligand>
</feature>
<evidence type="ECO:0000313" key="16">
    <source>
        <dbReference type="Proteomes" id="UP000032515"/>
    </source>
</evidence>
<comment type="caution">
    <text evidence="15">The sequence shown here is derived from an EMBL/GenBank/DDBJ whole genome shotgun (WGS) entry which is preliminary data.</text>
</comment>
<dbReference type="GO" id="GO:0006419">
    <property type="term" value="P:alanyl-tRNA aminoacylation"/>
    <property type="evidence" value="ECO:0007669"/>
    <property type="project" value="UniProtKB-UniRule"/>
</dbReference>
<dbReference type="GO" id="GO:0045892">
    <property type="term" value="P:negative regulation of DNA-templated transcription"/>
    <property type="evidence" value="ECO:0007669"/>
    <property type="project" value="TreeGrafter"/>
</dbReference>
<evidence type="ECO:0000256" key="4">
    <source>
        <dbReference type="ARBA" id="ARBA00022598"/>
    </source>
</evidence>
<comment type="domain">
    <text evidence="12">Consists of three domains; the N-terminal catalytic domain, the editing domain and the C-terminal C-Ala domain. The editing domain removes incorrectly charged amino acids, while the C-Ala domain, along with tRNA(Ala), serves as a bridge to cooperatively bring together the editing and aminoacylation centers thus stimulating deacylation of misacylated tRNAs.</text>
</comment>
<keyword evidence="6 12" id="KW-0547">Nucleotide-binding</keyword>
<dbReference type="Gene3D" id="3.10.310.40">
    <property type="match status" value="1"/>
</dbReference>
<dbReference type="SUPFAM" id="SSF50447">
    <property type="entry name" value="Translation proteins"/>
    <property type="match status" value="1"/>
</dbReference>
<dbReference type="Pfam" id="PF02272">
    <property type="entry name" value="DHHA1"/>
    <property type="match status" value="1"/>
</dbReference>
<dbReference type="STRING" id="1421013.GCA_000504425_01983"/>
<dbReference type="PROSITE" id="PS50860">
    <property type="entry name" value="AA_TRNA_LIGASE_II_ALA"/>
    <property type="match status" value="1"/>
</dbReference>
<evidence type="ECO:0000313" key="15">
    <source>
        <dbReference type="EMBL" id="KIZ42878.1"/>
    </source>
</evidence>
<dbReference type="PATRIC" id="fig|1076.23.peg.2503"/>
<feature type="binding site" evidence="12">
    <location>
        <position position="568"/>
    </location>
    <ligand>
        <name>Zn(2+)</name>
        <dbReference type="ChEBI" id="CHEBI:29105"/>
    </ligand>
</feature>
<keyword evidence="11 12" id="KW-0030">Aminoacyl-tRNA synthetase</keyword>
<feature type="coiled-coil region" evidence="13">
    <location>
        <begin position="736"/>
        <end position="763"/>
    </location>
</feature>
<dbReference type="FunFam" id="3.10.310.40:FF:000001">
    <property type="entry name" value="Alanine--tRNA ligase"/>
    <property type="match status" value="1"/>
</dbReference>
<evidence type="ECO:0000256" key="11">
    <source>
        <dbReference type="ARBA" id="ARBA00023146"/>
    </source>
</evidence>
<dbReference type="SMART" id="SM00863">
    <property type="entry name" value="tRNA_SAD"/>
    <property type="match status" value="1"/>
</dbReference>
<dbReference type="PANTHER" id="PTHR11777">
    <property type="entry name" value="ALANYL-TRNA SYNTHETASE"/>
    <property type="match status" value="1"/>
</dbReference>
<dbReference type="FunFam" id="3.30.54.20:FF:000001">
    <property type="entry name" value="Alanine--tRNA ligase"/>
    <property type="match status" value="1"/>
</dbReference>
<dbReference type="InterPro" id="IPR018163">
    <property type="entry name" value="Thr/Ala-tRNA-synth_IIc_edit"/>
</dbReference>
<organism evidence="15 16">
    <name type="scientific">Rhodopseudomonas palustris</name>
    <dbReference type="NCBI Taxonomy" id="1076"/>
    <lineage>
        <taxon>Bacteria</taxon>
        <taxon>Pseudomonadati</taxon>
        <taxon>Pseudomonadota</taxon>
        <taxon>Alphaproteobacteria</taxon>
        <taxon>Hyphomicrobiales</taxon>
        <taxon>Nitrobacteraceae</taxon>
        <taxon>Rhodopseudomonas</taxon>
    </lineage>
</organism>
<keyword evidence="13" id="KW-0175">Coiled coil</keyword>
<dbReference type="GO" id="GO:0005829">
    <property type="term" value="C:cytosol"/>
    <property type="evidence" value="ECO:0007669"/>
    <property type="project" value="TreeGrafter"/>
</dbReference>
<feature type="binding site" evidence="12">
    <location>
        <position position="564"/>
    </location>
    <ligand>
        <name>Zn(2+)</name>
        <dbReference type="ChEBI" id="CHEBI:29105"/>
    </ligand>
</feature>
<name>A0A0D7EQ16_RHOPL</name>
<dbReference type="GO" id="GO:0000049">
    <property type="term" value="F:tRNA binding"/>
    <property type="evidence" value="ECO:0007669"/>
    <property type="project" value="UniProtKB-KW"/>
</dbReference>
<feature type="domain" description="Alanyl-transfer RNA synthetases family profile" evidence="14">
    <location>
        <begin position="2"/>
        <end position="720"/>
    </location>
</feature>
<keyword evidence="9 12" id="KW-0694">RNA-binding</keyword>
<dbReference type="Pfam" id="PF07973">
    <property type="entry name" value="tRNA_SAD"/>
    <property type="match status" value="1"/>
</dbReference>
<evidence type="ECO:0000256" key="8">
    <source>
        <dbReference type="ARBA" id="ARBA00022840"/>
    </source>
</evidence>
<dbReference type="GO" id="GO:0005524">
    <property type="term" value="F:ATP binding"/>
    <property type="evidence" value="ECO:0007669"/>
    <property type="project" value="UniProtKB-UniRule"/>
</dbReference>
<dbReference type="EMBL" id="JXXE01000239">
    <property type="protein sequence ID" value="KIZ42878.1"/>
    <property type="molecule type" value="Genomic_DNA"/>
</dbReference>
<dbReference type="EC" id="6.1.1.7" evidence="12"/>
<dbReference type="SUPFAM" id="SSF101353">
    <property type="entry name" value="Putative anticodon-binding domain of alanyl-tRNA synthetase (AlaRS)"/>
    <property type="match status" value="1"/>
</dbReference>
<dbReference type="InterPro" id="IPR018164">
    <property type="entry name" value="Ala-tRNA-synth_IIc_N"/>
</dbReference>
<dbReference type="InterPro" id="IPR009000">
    <property type="entry name" value="Transl_B-barrel_sf"/>
</dbReference>
<evidence type="ECO:0000256" key="7">
    <source>
        <dbReference type="ARBA" id="ARBA00022833"/>
    </source>
</evidence>
<evidence type="ECO:0000256" key="3">
    <source>
        <dbReference type="ARBA" id="ARBA00022555"/>
    </source>
</evidence>
<keyword evidence="12" id="KW-0963">Cytoplasm</keyword>
<dbReference type="Gene3D" id="2.40.30.130">
    <property type="match status" value="1"/>
</dbReference>
<dbReference type="InterPro" id="IPR018165">
    <property type="entry name" value="Ala-tRNA-synth_IIc_core"/>
</dbReference>